<dbReference type="EC" id="2.1.1.85" evidence="3"/>
<dbReference type="Proteomes" id="UP000235672">
    <property type="component" value="Unassembled WGS sequence"/>
</dbReference>
<dbReference type="PANTHER" id="PTHR14614">
    <property type="entry name" value="HEPATOCELLULAR CARCINOMA-ASSOCIATED ANTIGEN"/>
    <property type="match status" value="1"/>
</dbReference>
<evidence type="ECO:0000256" key="4">
    <source>
        <dbReference type="ARBA" id="ARBA00022490"/>
    </source>
</evidence>
<evidence type="ECO:0000256" key="8">
    <source>
        <dbReference type="ARBA" id="ARBA00023242"/>
    </source>
</evidence>
<evidence type="ECO:0000256" key="2">
    <source>
        <dbReference type="ARBA" id="ARBA00004496"/>
    </source>
</evidence>
<dbReference type="GO" id="GO:0005737">
    <property type="term" value="C:cytoplasm"/>
    <property type="evidence" value="ECO:0007669"/>
    <property type="project" value="UniProtKB-SubCell"/>
</dbReference>
<keyword evidence="7" id="KW-0949">S-adenosyl-L-methionine</keyword>
<dbReference type="OrthoDB" id="1723750at2759"/>
<dbReference type="InterPro" id="IPR019410">
    <property type="entry name" value="Methyltransf_16"/>
</dbReference>
<evidence type="ECO:0000256" key="5">
    <source>
        <dbReference type="ARBA" id="ARBA00022603"/>
    </source>
</evidence>
<dbReference type="EMBL" id="KZ613467">
    <property type="protein sequence ID" value="PMD26788.1"/>
    <property type="molecule type" value="Genomic_DNA"/>
</dbReference>
<dbReference type="GO" id="GO:0018064">
    <property type="term" value="F:protein-L-histidine N-tele-methyltransferase activity"/>
    <property type="evidence" value="ECO:0007669"/>
    <property type="project" value="UniProtKB-EC"/>
</dbReference>
<name>A0A2J6QKI8_9HELO</name>
<protein>
    <recommendedName>
        <fullName evidence="3">protein-histidine N-methyltransferase</fullName>
        <ecNumber evidence="3">2.1.1.85</ecNumber>
    </recommendedName>
</protein>
<dbReference type="GO" id="GO:0032259">
    <property type="term" value="P:methylation"/>
    <property type="evidence" value="ECO:0007669"/>
    <property type="project" value="UniProtKB-KW"/>
</dbReference>
<organism evidence="11 12">
    <name type="scientific">Hyaloscypha hepaticicola</name>
    <dbReference type="NCBI Taxonomy" id="2082293"/>
    <lineage>
        <taxon>Eukaryota</taxon>
        <taxon>Fungi</taxon>
        <taxon>Dikarya</taxon>
        <taxon>Ascomycota</taxon>
        <taxon>Pezizomycotina</taxon>
        <taxon>Leotiomycetes</taxon>
        <taxon>Helotiales</taxon>
        <taxon>Hyaloscyphaceae</taxon>
        <taxon>Hyaloscypha</taxon>
    </lineage>
</organism>
<gene>
    <name evidence="11" type="ORF">NA56DRAFT_730129</name>
</gene>
<evidence type="ECO:0000256" key="3">
    <source>
        <dbReference type="ARBA" id="ARBA00012533"/>
    </source>
</evidence>
<dbReference type="InterPro" id="IPR029063">
    <property type="entry name" value="SAM-dependent_MTases_sf"/>
</dbReference>
<sequence>MSAFSFSFSGDDIEDDSAHPPDSEVNEERKHVAESGTFHPRASPSPSSAFPISGQPLLPPKSHSLDSLLATLPSKIAYSTLKIKLDDGREIKIPRRELWDVRVQLMAEDEGGEGMVGLGKDDVKTGVYEGGFKSWESSVDVVRVLASRVVGKSFTLGGKVLELGCGTALPMMAIWQWVLEGREMVQGGLSLGLADYNPSVLQLVTLPNLLLSWGQYAMKGEWEEEGEMDIDDEVKSGFLADMKERDFNLSFCSGAWSPAFVKVVGESMPSTSGPVTIIGAETIYSPFALKSFAETLMSLLESMDGKEKTSLVAAKKVYFGVGGSMEDFCEMVRGKGASVEQIREESDGVRRAVVEVKMMAS</sequence>
<proteinExistence type="inferred from homology"/>
<evidence type="ECO:0000313" key="12">
    <source>
        <dbReference type="Proteomes" id="UP000235672"/>
    </source>
</evidence>
<comment type="similarity">
    <text evidence="9">Belongs to the methyltransferase superfamily. METTL18 family.</text>
</comment>
<dbReference type="Gene3D" id="3.40.50.150">
    <property type="entry name" value="Vaccinia Virus protein VP39"/>
    <property type="match status" value="1"/>
</dbReference>
<keyword evidence="8" id="KW-0539">Nucleus</keyword>
<feature type="compositionally biased region" description="Basic and acidic residues" evidence="10">
    <location>
        <begin position="16"/>
        <end position="33"/>
    </location>
</feature>
<keyword evidence="6" id="KW-0808">Transferase</keyword>
<dbReference type="GO" id="GO:0005634">
    <property type="term" value="C:nucleus"/>
    <property type="evidence" value="ECO:0007669"/>
    <property type="project" value="UniProtKB-SubCell"/>
</dbReference>
<accession>A0A2J6QKI8</accession>
<evidence type="ECO:0000313" key="11">
    <source>
        <dbReference type="EMBL" id="PMD26788.1"/>
    </source>
</evidence>
<comment type="subcellular location">
    <subcellularLocation>
        <location evidence="2">Cytoplasm</location>
    </subcellularLocation>
    <subcellularLocation>
        <location evidence="1">Nucleus</location>
    </subcellularLocation>
</comment>
<keyword evidence="4" id="KW-0963">Cytoplasm</keyword>
<dbReference type="AlphaFoldDB" id="A0A2J6QKI8"/>
<feature type="compositionally biased region" description="Low complexity" evidence="10">
    <location>
        <begin position="40"/>
        <end position="53"/>
    </location>
</feature>
<evidence type="ECO:0000256" key="6">
    <source>
        <dbReference type="ARBA" id="ARBA00022679"/>
    </source>
</evidence>
<evidence type="ECO:0000256" key="9">
    <source>
        <dbReference type="ARBA" id="ARBA00038126"/>
    </source>
</evidence>
<evidence type="ECO:0000256" key="10">
    <source>
        <dbReference type="SAM" id="MobiDB-lite"/>
    </source>
</evidence>
<dbReference type="PANTHER" id="PTHR14614:SF39">
    <property type="entry name" value="HISTIDINE PROTEIN METHYLTRANSFERASE 1 HOMOLOG"/>
    <property type="match status" value="1"/>
</dbReference>
<dbReference type="STRING" id="1745343.A0A2J6QKI8"/>
<keyword evidence="5" id="KW-0489">Methyltransferase</keyword>
<reference evidence="11 12" key="1">
    <citation type="submission" date="2016-05" db="EMBL/GenBank/DDBJ databases">
        <title>A degradative enzymes factory behind the ericoid mycorrhizal symbiosis.</title>
        <authorList>
            <consortium name="DOE Joint Genome Institute"/>
            <person name="Martino E."/>
            <person name="Morin E."/>
            <person name="Grelet G."/>
            <person name="Kuo A."/>
            <person name="Kohler A."/>
            <person name="Daghino S."/>
            <person name="Barry K."/>
            <person name="Choi C."/>
            <person name="Cichocki N."/>
            <person name="Clum A."/>
            <person name="Copeland A."/>
            <person name="Hainaut M."/>
            <person name="Haridas S."/>
            <person name="Labutti K."/>
            <person name="Lindquist E."/>
            <person name="Lipzen A."/>
            <person name="Khouja H.-R."/>
            <person name="Murat C."/>
            <person name="Ohm R."/>
            <person name="Olson A."/>
            <person name="Spatafora J."/>
            <person name="Veneault-Fourrey C."/>
            <person name="Henrissat B."/>
            <person name="Grigoriev I."/>
            <person name="Martin F."/>
            <person name="Perotto S."/>
        </authorList>
    </citation>
    <scope>NUCLEOTIDE SEQUENCE [LARGE SCALE GENOMIC DNA]</scope>
    <source>
        <strain evidence="11 12">UAMH 7357</strain>
    </source>
</reference>
<keyword evidence="12" id="KW-1185">Reference proteome</keyword>
<evidence type="ECO:0000256" key="1">
    <source>
        <dbReference type="ARBA" id="ARBA00004123"/>
    </source>
</evidence>
<feature type="region of interest" description="Disordered" evidence="10">
    <location>
        <begin position="1"/>
        <end position="56"/>
    </location>
</feature>
<evidence type="ECO:0000256" key="7">
    <source>
        <dbReference type="ARBA" id="ARBA00022691"/>
    </source>
</evidence>